<feature type="compositionally biased region" description="Polar residues" evidence="1">
    <location>
        <begin position="227"/>
        <end position="237"/>
    </location>
</feature>
<name>A0A8X8YB73_SALSN</name>
<reference evidence="2" key="1">
    <citation type="submission" date="2018-01" db="EMBL/GenBank/DDBJ databases">
        <authorList>
            <person name="Mao J.F."/>
        </authorList>
    </citation>
    <scope>NUCLEOTIDE SEQUENCE</scope>
    <source>
        <strain evidence="2">Huo1</strain>
        <tissue evidence="2">Leaf</tissue>
    </source>
</reference>
<sequence length="467" mass="50274">MSNVHNSVDTVNAAATAIVTAESRVQPSTVQKRRWGSCWSIYWCFGPYKHSKRIGHAVIVSEPAAPGAGVAAPVSESWSRPSTLVMPFIAPPSSPASFLQSDPSSATQSPAGVLSLASLSVHAQSTGGTAPMFSIGPYAHETQLVSPPVFSTFTTEPSTACFTPPPESVQMTTPSSPEVPFAQLLSSSLARNRRNSGTNLKYNLSQYEFQPYQYPGSPGGHLKSPGSAMSTSGTSSPFPDKRSIVEFRVGEAPTFLGYEHFPNYKWDSRVGSGSLTPNGWGSRLGSGALTPNGGEPSSRDGHLLENQIYEVASLANSDHKSQNDNLVVDHRVSFELFGEDIPTCIMREPAPSHRNASADLQEATADETDKKVSATKNADSFREQLNTDTANEVPGVPSEGEGEELHQKHRTISLGSSKEFDFNNPKGEVSEKSTVDCEWWISEEVAREETGPRNSWSFFPMLQSGAS</sequence>
<feature type="region of interest" description="Disordered" evidence="1">
    <location>
        <begin position="277"/>
        <end position="301"/>
    </location>
</feature>
<organism evidence="2">
    <name type="scientific">Salvia splendens</name>
    <name type="common">Scarlet sage</name>
    <dbReference type="NCBI Taxonomy" id="180675"/>
    <lineage>
        <taxon>Eukaryota</taxon>
        <taxon>Viridiplantae</taxon>
        <taxon>Streptophyta</taxon>
        <taxon>Embryophyta</taxon>
        <taxon>Tracheophyta</taxon>
        <taxon>Spermatophyta</taxon>
        <taxon>Magnoliopsida</taxon>
        <taxon>eudicotyledons</taxon>
        <taxon>Gunneridae</taxon>
        <taxon>Pentapetalae</taxon>
        <taxon>asterids</taxon>
        <taxon>lamiids</taxon>
        <taxon>Lamiales</taxon>
        <taxon>Lamiaceae</taxon>
        <taxon>Nepetoideae</taxon>
        <taxon>Mentheae</taxon>
        <taxon>Salviinae</taxon>
        <taxon>Salvia</taxon>
        <taxon>Salvia subgen. Calosphace</taxon>
        <taxon>core Calosphace</taxon>
    </lineage>
</organism>
<dbReference type="PANTHER" id="PTHR31798">
    <property type="entry name" value="HYDROXYPROLINE-RICH GLYCOPROTEIN-LIKE"/>
    <property type="match status" value="1"/>
</dbReference>
<feature type="region of interest" description="Disordered" evidence="1">
    <location>
        <begin position="216"/>
        <end position="239"/>
    </location>
</feature>
<evidence type="ECO:0008006" key="4">
    <source>
        <dbReference type="Google" id="ProtNLM"/>
    </source>
</evidence>
<dbReference type="AlphaFoldDB" id="A0A8X8YB73"/>
<evidence type="ECO:0000313" key="3">
    <source>
        <dbReference type="Proteomes" id="UP000298416"/>
    </source>
</evidence>
<gene>
    <name evidence="2" type="ORF">SASPL_110751</name>
</gene>
<dbReference type="OrthoDB" id="1927968at2759"/>
<keyword evidence="3" id="KW-1185">Reference proteome</keyword>
<dbReference type="Proteomes" id="UP000298416">
    <property type="component" value="Unassembled WGS sequence"/>
</dbReference>
<dbReference type="PANTHER" id="PTHR31798:SF10">
    <property type="entry name" value="OS02G0822000 PROTEIN"/>
    <property type="match status" value="1"/>
</dbReference>
<evidence type="ECO:0000256" key="1">
    <source>
        <dbReference type="SAM" id="MobiDB-lite"/>
    </source>
</evidence>
<proteinExistence type="predicted"/>
<dbReference type="InterPro" id="IPR040420">
    <property type="entry name" value="At1g76660-like"/>
</dbReference>
<accession>A0A8X8YB73</accession>
<protein>
    <recommendedName>
        <fullName evidence="4">Hydroxyproline-rich glycoprotein family protein</fullName>
    </recommendedName>
</protein>
<feature type="region of interest" description="Disordered" evidence="1">
    <location>
        <begin position="448"/>
        <end position="467"/>
    </location>
</feature>
<comment type="caution">
    <text evidence="2">The sequence shown here is derived from an EMBL/GenBank/DDBJ whole genome shotgun (WGS) entry which is preliminary data.</text>
</comment>
<reference evidence="2" key="2">
    <citation type="submission" date="2020-08" db="EMBL/GenBank/DDBJ databases">
        <title>Plant Genome Project.</title>
        <authorList>
            <person name="Zhang R.-G."/>
        </authorList>
    </citation>
    <scope>NUCLEOTIDE SEQUENCE</scope>
    <source>
        <strain evidence="2">Huo1</strain>
        <tissue evidence="2">Leaf</tissue>
    </source>
</reference>
<dbReference type="EMBL" id="PNBA02000004">
    <property type="protein sequence ID" value="KAG6426526.1"/>
    <property type="molecule type" value="Genomic_DNA"/>
</dbReference>
<evidence type="ECO:0000313" key="2">
    <source>
        <dbReference type="EMBL" id="KAG6426526.1"/>
    </source>
</evidence>
<feature type="compositionally biased region" description="Polar residues" evidence="1">
    <location>
        <begin position="374"/>
        <end position="390"/>
    </location>
</feature>
<feature type="region of interest" description="Disordered" evidence="1">
    <location>
        <begin position="349"/>
        <end position="429"/>
    </location>
</feature>